<name>A0A849VMQ5_9GAMM</name>
<evidence type="ECO:0000313" key="3">
    <source>
        <dbReference type="Proteomes" id="UP000586305"/>
    </source>
</evidence>
<dbReference type="PROSITE" id="PS51257">
    <property type="entry name" value="PROKAR_LIPOPROTEIN"/>
    <property type="match status" value="1"/>
</dbReference>
<organism evidence="2 3">
    <name type="scientific">Pseudoalteromonas caenipelagi</name>
    <dbReference type="NCBI Taxonomy" id="2726988"/>
    <lineage>
        <taxon>Bacteria</taxon>
        <taxon>Pseudomonadati</taxon>
        <taxon>Pseudomonadota</taxon>
        <taxon>Gammaproteobacteria</taxon>
        <taxon>Alteromonadales</taxon>
        <taxon>Pseudoalteromonadaceae</taxon>
        <taxon>Pseudoalteromonas</taxon>
    </lineage>
</organism>
<feature type="region of interest" description="Disordered" evidence="1">
    <location>
        <begin position="44"/>
        <end position="88"/>
    </location>
</feature>
<protein>
    <recommendedName>
        <fullName evidence="4">Entry exclusion lipoprotein TrbK</fullName>
    </recommendedName>
</protein>
<evidence type="ECO:0008006" key="4">
    <source>
        <dbReference type="Google" id="ProtNLM"/>
    </source>
</evidence>
<keyword evidence="3" id="KW-1185">Reference proteome</keyword>
<evidence type="ECO:0000313" key="2">
    <source>
        <dbReference type="EMBL" id="NOU52921.1"/>
    </source>
</evidence>
<comment type="caution">
    <text evidence="2">The sequence shown here is derived from an EMBL/GenBank/DDBJ whole genome shotgun (WGS) entry which is preliminary data.</text>
</comment>
<evidence type="ECO:0000256" key="1">
    <source>
        <dbReference type="SAM" id="MobiDB-lite"/>
    </source>
</evidence>
<dbReference type="EMBL" id="JABBPG010000013">
    <property type="protein sequence ID" value="NOU52921.1"/>
    <property type="molecule type" value="Genomic_DNA"/>
</dbReference>
<reference evidence="2 3" key="1">
    <citation type="submission" date="2020-04" db="EMBL/GenBank/DDBJ databases">
        <title>Pseudoalteromonas caenipelagi sp. nov., isolated from a tidal flat.</title>
        <authorList>
            <person name="Park S."/>
            <person name="Yoon J.-H."/>
        </authorList>
    </citation>
    <scope>NUCLEOTIDE SEQUENCE [LARGE SCALE GENOMIC DNA]</scope>
    <source>
        <strain evidence="2 3">JBTF-M23</strain>
    </source>
</reference>
<accession>A0A849VMQ5</accession>
<proteinExistence type="predicted"/>
<sequence>MKLKLGLSVALAGSILLLSGCNSTSESSDDRVAKVDNDLVCESRPTTGSNLRKRRCMSRQLAEQVQRENKDAMRQVEKKGRGQSHTRY</sequence>
<gene>
    <name evidence="2" type="ORF">HG263_20685</name>
</gene>
<feature type="compositionally biased region" description="Basic and acidic residues" evidence="1">
    <location>
        <begin position="65"/>
        <end position="80"/>
    </location>
</feature>
<dbReference type="Proteomes" id="UP000586305">
    <property type="component" value="Unassembled WGS sequence"/>
</dbReference>
<dbReference type="AlphaFoldDB" id="A0A849VMQ5"/>
<dbReference type="RefSeq" id="WP_171627973.1">
    <property type="nucleotide sequence ID" value="NZ_JABBPG010000013.1"/>
</dbReference>